<organism evidence="5 6">
    <name type="scientific">Biomphalaria glabrata</name>
    <name type="common">Bloodfluke planorb</name>
    <name type="synonym">Freshwater snail</name>
    <dbReference type="NCBI Taxonomy" id="6526"/>
    <lineage>
        <taxon>Eukaryota</taxon>
        <taxon>Metazoa</taxon>
        <taxon>Spiralia</taxon>
        <taxon>Lophotrochozoa</taxon>
        <taxon>Mollusca</taxon>
        <taxon>Gastropoda</taxon>
        <taxon>Heterobranchia</taxon>
        <taxon>Euthyneura</taxon>
        <taxon>Panpulmonata</taxon>
        <taxon>Hygrophila</taxon>
        <taxon>Lymnaeoidea</taxon>
        <taxon>Planorbidae</taxon>
        <taxon>Biomphalaria</taxon>
    </lineage>
</organism>
<feature type="domain" description="Protein kinase" evidence="4">
    <location>
        <begin position="876"/>
        <end position="1164"/>
    </location>
</feature>
<dbReference type="SUPFAM" id="SSF56112">
    <property type="entry name" value="Protein kinase-like (PK-like)"/>
    <property type="match status" value="2"/>
</dbReference>
<dbReference type="InterPro" id="IPR011009">
    <property type="entry name" value="Kinase-like_dom_sf"/>
</dbReference>
<feature type="compositionally biased region" description="Polar residues" evidence="3">
    <location>
        <begin position="156"/>
        <end position="172"/>
    </location>
</feature>
<dbReference type="PROSITE" id="PS50011">
    <property type="entry name" value="PROTEIN_KINASE_DOM"/>
    <property type="match status" value="2"/>
</dbReference>
<dbReference type="InterPro" id="IPR050198">
    <property type="entry name" value="Non-receptor_tyrosine_kinases"/>
</dbReference>
<dbReference type="VEuPathDB" id="VectorBase:BGLAX_048035"/>
<dbReference type="VEuPathDB" id="VectorBase:BGLB026161"/>
<feature type="compositionally biased region" description="Basic and acidic residues" evidence="3">
    <location>
        <begin position="1250"/>
        <end position="1268"/>
    </location>
</feature>
<evidence type="ECO:0000313" key="5">
    <source>
        <dbReference type="EnsemblMetazoa" id="BGLB026161-PB"/>
    </source>
</evidence>
<dbReference type="InterPro" id="IPR000719">
    <property type="entry name" value="Prot_kinase_dom"/>
</dbReference>
<dbReference type="Pfam" id="PF07714">
    <property type="entry name" value="PK_Tyr_Ser-Thr"/>
    <property type="match status" value="2"/>
</dbReference>
<dbReference type="Proteomes" id="UP000076420">
    <property type="component" value="Unassembled WGS sequence"/>
</dbReference>
<dbReference type="KEGG" id="bgt:106056617"/>
<feature type="region of interest" description="Disordered" evidence="3">
    <location>
        <begin position="144"/>
        <end position="174"/>
    </location>
</feature>
<evidence type="ECO:0000256" key="1">
    <source>
        <dbReference type="ARBA" id="ARBA00022741"/>
    </source>
</evidence>
<dbReference type="STRING" id="6526.A0A2C9L1Y1"/>
<protein>
    <recommendedName>
        <fullName evidence="4">Protein kinase domain-containing protein</fullName>
    </recommendedName>
</protein>
<sequence>MVVLFVPACNHSVCEERLWKLTDLLSDEGYTIFENVFTGSKASFFKESIEKSSFTILHKCPVLWNFIRIADLDTFLRKRSDLYTKLLCVEFGGLAFNSLVHDPPSFQRFEQFFEDLNVQEISTDLKVTRFVLYVQKILSRTRKRSDSSTRPKTALLRSQGSVSARSQMLSENVESKERKFLQKLHDLREKQVKRSSKDDGSLVQYSSDYTYVFAKVIGGREESTRLLNINRLTTFDELKEHINDVLCTNETALCNLQFLIHKALPELYSSDMLLGLVTIATCDELDLQKHALNLIERLVLKGKLHAPDTGFELLVTLKVTLIDSIDLMRQSKTQTKLLEEFIKRKCLLLYCVQMEILLKSQRLEDVDQQTLKLRSDQPKLSIEKYITVTQSFLNLPVDEVRQFLEDLQSPSSRRVSDINSLMSQRDYKQFYVLVQQFKRMFTSGGDEDMQCLDYIEAYLTYRPGLTGRSPPPLCIELIQRGILQFLSYISKESVKQSIAVLCRKTLRIISLLKHKNNLSEISRSLNSLMFYPNDVIRQQIIDFFENDKDLKESVEQRSVHFLQEMFPTLSLDPEDVDKVSSLSVKSWFKLPGHFIDKPIKLFVHKPSRNDHYRNNKTDFVAYKDLMKLRNIKMLRNLQHENVVTLYAYNIDSIPEFFVIEKHWEKQCKNLQHYLVNRRLTKRWCSVIILNKFVCEAGAAVEFCHSRNIILRDITAASFIVTKDNSVKLCRFYLAMDLGTKVEIQDEIGDHFLLPTRWSASESLWRYRWSKKSDVWMFGTFIYEVLTHGLLPYTQVNITDVELKLQMRLGTIKLQKEDCISDLYEDILSCTDNLEANRPTMSQITDSLMRHKKSKKYNMITFPKLADGQYKTSTNFSKGIPKLYVNEFAGVYFQFHRDLSVNSKQYTDMSQQTNRHLFQQKVKRQFSQPLHDLIKKGSLDGIVPIINITQANEIHDDNFKINIRIPLHLDGNILELVLNKTLGKSDANFKHLLLKIAKLLYSLHKLNLVLGIVRASQLFVHRVSEHDYKIFPVALGCLQYLDSSQTVKCETDQLDSTFNVRSAPEVIESKRFSTSSDVFNLGVVMLDLFQARLEPQQPDVVSNCSSLKDFDALESKIQLTSVEKPKKMNPKIFKLIMKCLNENSELRPTMADVIRALSPKEESFLTRSRFAERDALFSIPTNVASLPPRTGEEMFDLNVLNESEQGSWVRVNSAETDFVSIIGTEYFDFTRDSDQTLADEQENMAQGEESGDLRRQEHNPEQPESREDNVSEQGSSERFNSAGTEYVSIIGAENVNAPRVIDRTLADEQQTVAEGTSAETVYDDVLVGEWELRNKEHNFGEPKATEDKVYANYQTMGETDDYHDYRTPLISSRADNIYEPEVEAVTLRKKTQAQIMRSHQLPVSIVRVSRTFEAEAPDETLEATPPDEIIPEVVTKRNGHRLGFTNFNHVLYLSQMQINEDL</sequence>
<keyword evidence="1" id="KW-0547">Nucleotide-binding</keyword>
<reference evidence="5" key="1">
    <citation type="submission" date="2020-05" db="UniProtKB">
        <authorList>
            <consortium name="EnsemblMetazoa"/>
        </authorList>
    </citation>
    <scope>IDENTIFICATION</scope>
    <source>
        <strain evidence="5">BB02</strain>
    </source>
</reference>
<accession>A0A2C9L1Y1</accession>
<dbReference type="GO" id="GO:0004672">
    <property type="term" value="F:protein kinase activity"/>
    <property type="evidence" value="ECO:0007669"/>
    <property type="project" value="InterPro"/>
</dbReference>
<proteinExistence type="predicted"/>
<dbReference type="PANTHER" id="PTHR24418">
    <property type="entry name" value="TYROSINE-PROTEIN KINASE"/>
    <property type="match status" value="1"/>
</dbReference>
<evidence type="ECO:0000256" key="2">
    <source>
        <dbReference type="ARBA" id="ARBA00022840"/>
    </source>
</evidence>
<dbReference type="EnsemblMetazoa" id="BGLB026161-RB">
    <property type="protein sequence ID" value="BGLB026161-PB"/>
    <property type="gene ID" value="BGLB026161"/>
</dbReference>
<gene>
    <name evidence="5" type="primary">106056617</name>
</gene>
<name>A0A2C9L1Y1_BIOGL</name>
<evidence type="ECO:0000259" key="4">
    <source>
        <dbReference type="PROSITE" id="PS50011"/>
    </source>
</evidence>
<dbReference type="VEuPathDB" id="VectorBase:BGLAX_034171"/>
<evidence type="ECO:0000313" key="6">
    <source>
        <dbReference type="Proteomes" id="UP000076420"/>
    </source>
</evidence>
<feature type="region of interest" description="Disordered" evidence="3">
    <location>
        <begin position="1240"/>
        <end position="1278"/>
    </location>
</feature>
<evidence type="ECO:0000256" key="3">
    <source>
        <dbReference type="SAM" id="MobiDB-lite"/>
    </source>
</evidence>
<feature type="domain" description="Protein kinase" evidence="4">
    <location>
        <begin position="573"/>
        <end position="853"/>
    </location>
</feature>
<dbReference type="InterPro" id="IPR001245">
    <property type="entry name" value="Ser-Thr/Tyr_kinase_cat_dom"/>
</dbReference>
<dbReference type="GO" id="GO:0005524">
    <property type="term" value="F:ATP binding"/>
    <property type="evidence" value="ECO:0007669"/>
    <property type="project" value="UniProtKB-KW"/>
</dbReference>
<dbReference type="Gene3D" id="1.10.510.10">
    <property type="entry name" value="Transferase(Phosphotransferase) domain 1"/>
    <property type="match status" value="2"/>
</dbReference>
<keyword evidence="2" id="KW-0067">ATP-binding</keyword>